<reference evidence="10 11" key="1">
    <citation type="journal article" date="2020" name="Int. J. Syst. Evol. Microbiol.">
        <title>Description of Erysipelothrix piscisicarius sp. nov., an emergent fish pathogen, and assessment of virulence using a tiger barb (Puntigrus tetrazona) infection model.</title>
        <authorList>
            <person name="Pomaranski E.K."/>
            <person name="Griffin M.J."/>
            <person name="Camus A.C."/>
            <person name="Armwood A.R."/>
            <person name="Shelley J."/>
            <person name="Waldbieser G.C."/>
            <person name="LaFrentz B.R."/>
            <person name="Garcia J.C."/>
            <person name="Yanong R."/>
            <person name="Soto E."/>
        </authorList>
    </citation>
    <scope>NUCLEOTIDE SEQUENCE [LARGE SCALE GENOMIC DNA]</scope>
    <source>
        <strain evidence="10 11">15TAL0474</strain>
    </source>
</reference>
<evidence type="ECO:0000256" key="9">
    <source>
        <dbReference type="RuleBase" id="RU003906"/>
    </source>
</evidence>
<dbReference type="KEGG" id="eri:EEI45_04230"/>
<proteinExistence type="inferred from homology"/>
<keyword evidence="3 7" id="KW-0694">RNA-binding</keyword>
<dbReference type="GO" id="GO:0003735">
    <property type="term" value="F:structural constituent of ribosome"/>
    <property type="evidence" value="ECO:0007669"/>
    <property type="project" value="UniProtKB-UniRule"/>
</dbReference>
<dbReference type="InterPro" id="IPR009000">
    <property type="entry name" value="Transl_B-barrel_sf"/>
</dbReference>
<evidence type="ECO:0000256" key="7">
    <source>
        <dbReference type="HAMAP-Rule" id="MF_01325"/>
    </source>
</evidence>
<dbReference type="Proteomes" id="UP000278804">
    <property type="component" value="Chromosome"/>
</dbReference>
<dbReference type="Gene3D" id="3.30.160.810">
    <property type="match status" value="1"/>
</dbReference>
<keyword evidence="11" id="KW-1185">Reference proteome</keyword>
<dbReference type="EMBL" id="CP034234">
    <property type="protein sequence ID" value="AZK44066.1"/>
    <property type="molecule type" value="Genomic_DNA"/>
</dbReference>
<evidence type="ECO:0000256" key="6">
    <source>
        <dbReference type="ARBA" id="ARBA00035243"/>
    </source>
</evidence>
<sequence length="230" mass="24695">MKGLLGRKLGMTQVFTTDGKLIPVSVVEVLPNVVLQKKTMESDNYEAVQLGAFDVKEQRANKSEIAHAAKASTAPKKFVREIAGSEMMNFEVGAEIKADLFSEGEYVDVTGTSRGHGFQGSIVRANQKTGPKAHGSGYHRGVGSLATGGLNPAVIKKGRILPGQHGGYTTTNQKLEVIKVDTESNYLLIKGNIPGPKKGFVIVKSTVKRVKSKDPVELVDFAVKEDSENA</sequence>
<dbReference type="Pfam" id="PF00297">
    <property type="entry name" value="Ribosomal_L3"/>
    <property type="match status" value="1"/>
</dbReference>
<organism evidence="10 11">
    <name type="scientific">Erysipelothrix piscisicarius</name>
    <dbReference type="NCBI Taxonomy" id="2485784"/>
    <lineage>
        <taxon>Bacteria</taxon>
        <taxon>Bacillati</taxon>
        <taxon>Bacillota</taxon>
        <taxon>Erysipelotrichia</taxon>
        <taxon>Erysipelotrichales</taxon>
        <taxon>Erysipelotrichaceae</taxon>
        <taxon>Erysipelothrix</taxon>
    </lineage>
</organism>
<evidence type="ECO:0000313" key="11">
    <source>
        <dbReference type="Proteomes" id="UP000278804"/>
    </source>
</evidence>
<dbReference type="AlphaFoldDB" id="A0A3S8RMA7"/>
<dbReference type="NCBIfam" id="TIGR03625">
    <property type="entry name" value="L3_bact"/>
    <property type="match status" value="1"/>
</dbReference>
<dbReference type="GO" id="GO:0019843">
    <property type="term" value="F:rRNA binding"/>
    <property type="evidence" value="ECO:0007669"/>
    <property type="project" value="UniProtKB-UniRule"/>
</dbReference>
<dbReference type="SUPFAM" id="SSF50447">
    <property type="entry name" value="Translation proteins"/>
    <property type="match status" value="1"/>
</dbReference>
<evidence type="ECO:0000256" key="8">
    <source>
        <dbReference type="RuleBase" id="RU003905"/>
    </source>
</evidence>
<dbReference type="Gene3D" id="2.40.30.10">
    <property type="entry name" value="Translation factors"/>
    <property type="match status" value="1"/>
</dbReference>
<dbReference type="GO" id="GO:0022625">
    <property type="term" value="C:cytosolic large ribosomal subunit"/>
    <property type="evidence" value="ECO:0007669"/>
    <property type="project" value="TreeGrafter"/>
</dbReference>
<dbReference type="InterPro" id="IPR019927">
    <property type="entry name" value="Ribosomal_uL3_bac/org-type"/>
</dbReference>
<dbReference type="GO" id="GO:0006412">
    <property type="term" value="P:translation"/>
    <property type="evidence" value="ECO:0007669"/>
    <property type="project" value="UniProtKB-UniRule"/>
</dbReference>
<keyword evidence="2 7" id="KW-0699">rRNA-binding</keyword>
<dbReference type="InterPro" id="IPR000597">
    <property type="entry name" value="Ribosomal_uL3"/>
</dbReference>
<keyword evidence="4 7" id="KW-0689">Ribosomal protein</keyword>
<evidence type="ECO:0000256" key="3">
    <source>
        <dbReference type="ARBA" id="ARBA00022884"/>
    </source>
</evidence>
<dbReference type="PROSITE" id="PS00474">
    <property type="entry name" value="RIBOSOMAL_L3"/>
    <property type="match status" value="1"/>
</dbReference>
<gene>
    <name evidence="7" type="primary">rplC</name>
    <name evidence="10" type="ORF">EEI45_04230</name>
</gene>
<comment type="subunit">
    <text evidence="7 9">Part of the 50S ribosomal subunit. Forms a cluster with proteins L14 and L19.</text>
</comment>
<evidence type="ECO:0000256" key="4">
    <source>
        <dbReference type="ARBA" id="ARBA00022980"/>
    </source>
</evidence>
<evidence type="ECO:0000256" key="5">
    <source>
        <dbReference type="ARBA" id="ARBA00023274"/>
    </source>
</evidence>
<evidence type="ECO:0000256" key="1">
    <source>
        <dbReference type="ARBA" id="ARBA00006540"/>
    </source>
</evidence>
<keyword evidence="5 7" id="KW-0687">Ribonucleoprotein</keyword>
<evidence type="ECO:0000313" key="10">
    <source>
        <dbReference type="EMBL" id="AZK44066.1"/>
    </source>
</evidence>
<protein>
    <recommendedName>
        <fullName evidence="6 7">Large ribosomal subunit protein uL3</fullName>
    </recommendedName>
</protein>
<dbReference type="RefSeq" id="WP_125164262.1">
    <property type="nucleotide sequence ID" value="NZ_CP034234.1"/>
</dbReference>
<dbReference type="InterPro" id="IPR019926">
    <property type="entry name" value="Ribosomal_uL3_CS"/>
</dbReference>
<dbReference type="PANTHER" id="PTHR11229:SF16">
    <property type="entry name" value="LARGE RIBOSOMAL SUBUNIT PROTEIN UL3C"/>
    <property type="match status" value="1"/>
</dbReference>
<dbReference type="PANTHER" id="PTHR11229">
    <property type="entry name" value="50S RIBOSOMAL PROTEIN L3"/>
    <property type="match status" value="1"/>
</dbReference>
<comment type="similarity">
    <text evidence="1 7 8">Belongs to the universal ribosomal protein uL3 family.</text>
</comment>
<dbReference type="HAMAP" id="MF_01325_B">
    <property type="entry name" value="Ribosomal_uL3_B"/>
    <property type="match status" value="1"/>
</dbReference>
<evidence type="ECO:0000256" key="2">
    <source>
        <dbReference type="ARBA" id="ARBA00022730"/>
    </source>
</evidence>
<accession>A0A3S8RMA7</accession>
<name>A0A3S8RMA7_9FIRM</name>
<comment type="function">
    <text evidence="7 9">One of the primary rRNA binding proteins, it binds directly near the 3'-end of the 23S rRNA, where it nucleates assembly of the 50S subunit.</text>
</comment>